<dbReference type="STRING" id="56723.ENSLBEP00000009913"/>
<dbReference type="FunCoup" id="A0A3Q3ERG2">
    <property type="interactions" value="360"/>
</dbReference>
<dbReference type="GeneTree" id="ENSGT00940000167287"/>
<proteinExistence type="predicted"/>
<dbReference type="AlphaFoldDB" id="A0A3Q3ERG2"/>
<reference evidence="1" key="1">
    <citation type="submission" date="2025-08" db="UniProtKB">
        <authorList>
            <consortium name="Ensembl"/>
        </authorList>
    </citation>
    <scope>IDENTIFICATION</scope>
</reference>
<protein>
    <submittedName>
        <fullName evidence="1">SWIM-type zinc finger 7 associated protein 1</fullName>
    </submittedName>
</protein>
<keyword evidence="2" id="KW-1185">Reference proteome</keyword>
<reference evidence="1" key="2">
    <citation type="submission" date="2025-09" db="UniProtKB">
        <authorList>
            <consortium name="Ensembl"/>
        </authorList>
    </citation>
    <scope>IDENTIFICATION</scope>
</reference>
<evidence type="ECO:0000313" key="1">
    <source>
        <dbReference type="Ensembl" id="ENSLBEP00000009913.1"/>
    </source>
</evidence>
<organism evidence="1 2">
    <name type="scientific">Labrus bergylta</name>
    <name type="common">ballan wrasse</name>
    <dbReference type="NCBI Taxonomy" id="56723"/>
    <lineage>
        <taxon>Eukaryota</taxon>
        <taxon>Metazoa</taxon>
        <taxon>Chordata</taxon>
        <taxon>Craniata</taxon>
        <taxon>Vertebrata</taxon>
        <taxon>Euteleostomi</taxon>
        <taxon>Actinopterygii</taxon>
        <taxon>Neopterygii</taxon>
        <taxon>Teleostei</taxon>
        <taxon>Neoteleostei</taxon>
        <taxon>Acanthomorphata</taxon>
        <taxon>Eupercaria</taxon>
        <taxon>Labriformes</taxon>
        <taxon>Labridae</taxon>
        <taxon>Labrus</taxon>
    </lineage>
</organism>
<evidence type="ECO:0000313" key="2">
    <source>
        <dbReference type="Proteomes" id="UP000261660"/>
    </source>
</evidence>
<dbReference type="InParanoid" id="A0A3Q3ERG2"/>
<dbReference type="Proteomes" id="UP000261660">
    <property type="component" value="Unplaced"/>
</dbReference>
<accession>A0A3Q3ERG2</accession>
<dbReference type="GO" id="GO:0097196">
    <property type="term" value="C:Shu complex"/>
    <property type="evidence" value="ECO:0007669"/>
    <property type="project" value="TreeGrafter"/>
</dbReference>
<dbReference type="Ensembl" id="ENSLBET00000010447.1">
    <property type="protein sequence ID" value="ENSLBEP00000009913.1"/>
    <property type="gene ID" value="ENSLBEG00000007678.1"/>
</dbReference>
<name>A0A3Q3ERG2_9LABR</name>
<dbReference type="GO" id="GO:0003697">
    <property type="term" value="F:single-stranded DNA binding"/>
    <property type="evidence" value="ECO:0007669"/>
    <property type="project" value="TreeGrafter"/>
</dbReference>
<dbReference type="GO" id="GO:0000724">
    <property type="term" value="P:double-strand break repair via homologous recombination"/>
    <property type="evidence" value="ECO:0007669"/>
    <property type="project" value="TreeGrafter"/>
</dbReference>
<dbReference type="PANTHER" id="PTHR28653:SF1">
    <property type="entry name" value="ATPASE SWSAP1"/>
    <property type="match status" value="1"/>
</dbReference>
<sequence>MADILALVFRTFMSKTGLKEDLKIAPPSPTSVSALLLGDHSISRSLLLLAAVTAAETGMKVMFFTATPIQSLPLVSLNAVFLFRLFKKIKFCYPCRVEELLQQLASLHESISMSPTPPSLIIIDRLEGYLCSPVGGITTGFYPGELSCAAHLSALLCDTAAFLTQLLKQRSSSSAPCRFIASFQSEVDTGQAGGESAATDSILHVLDRYFQVRCTLDKDRSYEAAAAGLQEVWHIFLSGTGNTQPSCAKDHKDRLSENQEWQLLIFPDGLMEFKLV</sequence>
<dbReference type="PANTHER" id="PTHR28653">
    <property type="match status" value="1"/>
</dbReference>